<proteinExistence type="predicted"/>
<feature type="region of interest" description="Disordered" evidence="1">
    <location>
        <begin position="68"/>
        <end position="89"/>
    </location>
</feature>
<gene>
    <name evidence="2" type="ORF">RF55_24978</name>
</gene>
<dbReference type="EMBL" id="LBMM01030888">
    <property type="protein sequence ID" value="KMQ81852.1"/>
    <property type="molecule type" value="Genomic_DNA"/>
</dbReference>
<protein>
    <submittedName>
        <fullName evidence="2">Uncharacterized protein</fullName>
    </submittedName>
</protein>
<keyword evidence="3" id="KW-1185">Reference proteome</keyword>
<accession>A0A0J7JUM0</accession>
<dbReference type="Proteomes" id="UP000036403">
    <property type="component" value="Unassembled WGS sequence"/>
</dbReference>
<reference evidence="2 3" key="1">
    <citation type="submission" date="2015-04" db="EMBL/GenBank/DDBJ databases">
        <title>Lasius niger genome sequencing.</title>
        <authorList>
            <person name="Konorov E.A."/>
            <person name="Nikitin M.A."/>
            <person name="Kirill M.V."/>
            <person name="Chang P."/>
        </authorList>
    </citation>
    <scope>NUCLEOTIDE SEQUENCE [LARGE SCALE GENOMIC DNA]</scope>
    <source>
        <tissue evidence="2">Whole</tissue>
    </source>
</reference>
<organism evidence="2 3">
    <name type="scientific">Lasius niger</name>
    <name type="common">Black garden ant</name>
    <dbReference type="NCBI Taxonomy" id="67767"/>
    <lineage>
        <taxon>Eukaryota</taxon>
        <taxon>Metazoa</taxon>
        <taxon>Ecdysozoa</taxon>
        <taxon>Arthropoda</taxon>
        <taxon>Hexapoda</taxon>
        <taxon>Insecta</taxon>
        <taxon>Pterygota</taxon>
        <taxon>Neoptera</taxon>
        <taxon>Endopterygota</taxon>
        <taxon>Hymenoptera</taxon>
        <taxon>Apocrita</taxon>
        <taxon>Aculeata</taxon>
        <taxon>Formicoidea</taxon>
        <taxon>Formicidae</taxon>
        <taxon>Formicinae</taxon>
        <taxon>Lasius</taxon>
        <taxon>Lasius</taxon>
    </lineage>
</organism>
<evidence type="ECO:0000313" key="3">
    <source>
        <dbReference type="Proteomes" id="UP000036403"/>
    </source>
</evidence>
<comment type="caution">
    <text evidence="2">The sequence shown here is derived from an EMBL/GenBank/DDBJ whole genome shotgun (WGS) entry which is preliminary data.</text>
</comment>
<dbReference type="AlphaFoldDB" id="A0A0J7JUM0"/>
<feature type="non-terminal residue" evidence="2">
    <location>
        <position position="89"/>
    </location>
</feature>
<evidence type="ECO:0000256" key="1">
    <source>
        <dbReference type="SAM" id="MobiDB-lite"/>
    </source>
</evidence>
<sequence>MPSNTAVNGKTITPSAATGRTKFTSTVMVEITPPTKASAAKKCRSSAPRCRPREMDRCKSTAINAALIALRSRSGPPPSSGRASKPAAR</sequence>
<feature type="compositionally biased region" description="Low complexity" evidence="1">
    <location>
        <begin position="69"/>
        <end position="89"/>
    </location>
</feature>
<name>A0A0J7JUM0_LASNI</name>
<dbReference type="PaxDb" id="67767-A0A0J7JUM0"/>
<evidence type="ECO:0000313" key="2">
    <source>
        <dbReference type="EMBL" id="KMQ81852.1"/>
    </source>
</evidence>